<protein>
    <submittedName>
        <fullName evidence="2">Uncharacterized protein</fullName>
    </submittedName>
</protein>
<reference evidence="2" key="2">
    <citation type="journal article" date="2015" name="Fish Shellfish Immunol.">
        <title>Early steps in the European eel (Anguilla anguilla)-Vibrio vulnificus interaction in the gills: Role of the RtxA13 toxin.</title>
        <authorList>
            <person name="Callol A."/>
            <person name="Pajuelo D."/>
            <person name="Ebbesson L."/>
            <person name="Teles M."/>
            <person name="MacKenzie S."/>
            <person name="Amaro C."/>
        </authorList>
    </citation>
    <scope>NUCLEOTIDE SEQUENCE</scope>
</reference>
<accession>A0A0E9P7X6</accession>
<dbReference type="AlphaFoldDB" id="A0A0E9P7X6"/>
<name>A0A0E9P7X6_ANGAN</name>
<proteinExistence type="predicted"/>
<dbReference type="EMBL" id="GBXM01108417">
    <property type="protein sequence ID" value="JAH00160.1"/>
    <property type="molecule type" value="Transcribed_RNA"/>
</dbReference>
<organism evidence="2">
    <name type="scientific">Anguilla anguilla</name>
    <name type="common">European freshwater eel</name>
    <name type="synonym">Muraena anguilla</name>
    <dbReference type="NCBI Taxonomy" id="7936"/>
    <lineage>
        <taxon>Eukaryota</taxon>
        <taxon>Metazoa</taxon>
        <taxon>Chordata</taxon>
        <taxon>Craniata</taxon>
        <taxon>Vertebrata</taxon>
        <taxon>Euteleostomi</taxon>
        <taxon>Actinopterygii</taxon>
        <taxon>Neopterygii</taxon>
        <taxon>Teleostei</taxon>
        <taxon>Anguilliformes</taxon>
        <taxon>Anguillidae</taxon>
        <taxon>Anguilla</taxon>
    </lineage>
</organism>
<sequence>MGLLYSQNMEKKTYSTVSMNHDIVQELIFLISGNHSTGNVLFYFLFMKFVKNFCYK</sequence>
<evidence type="ECO:0000256" key="1">
    <source>
        <dbReference type="SAM" id="Phobius"/>
    </source>
</evidence>
<reference evidence="2" key="1">
    <citation type="submission" date="2014-11" db="EMBL/GenBank/DDBJ databases">
        <authorList>
            <person name="Amaro Gonzalez C."/>
        </authorList>
    </citation>
    <scope>NUCLEOTIDE SEQUENCE</scope>
</reference>
<keyword evidence="1" id="KW-1133">Transmembrane helix</keyword>
<keyword evidence="1" id="KW-0472">Membrane</keyword>
<evidence type="ECO:0000313" key="2">
    <source>
        <dbReference type="EMBL" id="JAH00160.1"/>
    </source>
</evidence>
<keyword evidence="1" id="KW-0812">Transmembrane</keyword>
<feature type="transmembrane region" description="Helical" evidence="1">
    <location>
        <begin position="27"/>
        <end position="46"/>
    </location>
</feature>